<dbReference type="AlphaFoldDB" id="A0A5B7FZW3"/>
<evidence type="ECO:0000313" key="2">
    <source>
        <dbReference type="EMBL" id="MPC50867.1"/>
    </source>
</evidence>
<feature type="compositionally biased region" description="Basic and acidic residues" evidence="1">
    <location>
        <begin position="97"/>
        <end position="106"/>
    </location>
</feature>
<keyword evidence="3" id="KW-1185">Reference proteome</keyword>
<reference evidence="2 3" key="1">
    <citation type="submission" date="2019-05" db="EMBL/GenBank/DDBJ databases">
        <title>Another draft genome of Portunus trituberculatus and its Hox gene families provides insights of decapod evolution.</title>
        <authorList>
            <person name="Jeong J.-H."/>
            <person name="Song I."/>
            <person name="Kim S."/>
            <person name="Choi T."/>
            <person name="Kim D."/>
            <person name="Ryu S."/>
            <person name="Kim W."/>
        </authorList>
    </citation>
    <scope>NUCLEOTIDE SEQUENCE [LARGE SCALE GENOMIC DNA]</scope>
    <source>
        <tissue evidence="2">Muscle</tissue>
    </source>
</reference>
<comment type="caution">
    <text evidence="2">The sequence shown here is derived from an EMBL/GenBank/DDBJ whole genome shotgun (WGS) entry which is preliminary data.</text>
</comment>
<dbReference type="EMBL" id="VSRR010009775">
    <property type="protein sequence ID" value="MPC50867.1"/>
    <property type="molecule type" value="Genomic_DNA"/>
</dbReference>
<name>A0A5B7FZW3_PORTR</name>
<feature type="compositionally biased region" description="Polar residues" evidence="1">
    <location>
        <begin position="80"/>
        <end position="94"/>
    </location>
</feature>
<dbReference type="Proteomes" id="UP000324222">
    <property type="component" value="Unassembled WGS sequence"/>
</dbReference>
<evidence type="ECO:0000313" key="3">
    <source>
        <dbReference type="Proteomes" id="UP000324222"/>
    </source>
</evidence>
<organism evidence="2 3">
    <name type="scientific">Portunus trituberculatus</name>
    <name type="common">Swimming crab</name>
    <name type="synonym">Neptunus trituberculatus</name>
    <dbReference type="NCBI Taxonomy" id="210409"/>
    <lineage>
        <taxon>Eukaryota</taxon>
        <taxon>Metazoa</taxon>
        <taxon>Ecdysozoa</taxon>
        <taxon>Arthropoda</taxon>
        <taxon>Crustacea</taxon>
        <taxon>Multicrustacea</taxon>
        <taxon>Malacostraca</taxon>
        <taxon>Eumalacostraca</taxon>
        <taxon>Eucarida</taxon>
        <taxon>Decapoda</taxon>
        <taxon>Pleocyemata</taxon>
        <taxon>Brachyura</taxon>
        <taxon>Eubrachyura</taxon>
        <taxon>Portunoidea</taxon>
        <taxon>Portunidae</taxon>
        <taxon>Portuninae</taxon>
        <taxon>Portunus</taxon>
    </lineage>
</organism>
<protein>
    <submittedName>
        <fullName evidence="2">Uncharacterized protein</fullName>
    </submittedName>
</protein>
<evidence type="ECO:0000256" key="1">
    <source>
        <dbReference type="SAM" id="MobiDB-lite"/>
    </source>
</evidence>
<sequence>MIIRRVIRRALHRHSRNAPLSPRRLNCPITHVTIWHSGQRRHNLFPLAASLNYPSTLSTLFSLTPFSPYSPRVSTAAQGSHLTQDWAGTNGKTRQTVKKEDIGGRI</sequence>
<proteinExistence type="predicted"/>
<accession>A0A5B7FZW3</accession>
<gene>
    <name evidence="2" type="ORF">E2C01_044701</name>
</gene>
<feature type="region of interest" description="Disordered" evidence="1">
    <location>
        <begin position="80"/>
        <end position="106"/>
    </location>
</feature>